<dbReference type="InterPro" id="IPR000073">
    <property type="entry name" value="AB_hydrolase_1"/>
</dbReference>
<proteinExistence type="inferred from homology"/>
<dbReference type="GO" id="GO:0003824">
    <property type="term" value="F:catalytic activity"/>
    <property type="evidence" value="ECO:0007669"/>
    <property type="project" value="UniProtKB-ARBA"/>
</dbReference>
<name>A0A316AZV4_9ACTN</name>
<gene>
    <name evidence="3" type="ORF">BXY45_102143</name>
</gene>
<dbReference type="InterPro" id="IPR029058">
    <property type="entry name" value="AB_hydrolase_fold"/>
</dbReference>
<dbReference type="EMBL" id="QGDQ01000002">
    <property type="protein sequence ID" value="PWJ55777.1"/>
    <property type="molecule type" value="Genomic_DNA"/>
</dbReference>
<organism evidence="3 4">
    <name type="scientific">Quadrisphaera granulorum</name>
    <dbReference type="NCBI Taxonomy" id="317664"/>
    <lineage>
        <taxon>Bacteria</taxon>
        <taxon>Bacillati</taxon>
        <taxon>Actinomycetota</taxon>
        <taxon>Actinomycetes</taxon>
        <taxon>Kineosporiales</taxon>
        <taxon>Kineosporiaceae</taxon>
        <taxon>Quadrisphaera</taxon>
    </lineage>
</organism>
<reference evidence="3 4" key="1">
    <citation type="submission" date="2018-03" db="EMBL/GenBank/DDBJ databases">
        <title>Genomic Encyclopedia of Archaeal and Bacterial Type Strains, Phase II (KMG-II): from individual species to whole genera.</title>
        <authorList>
            <person name="Goeker M."/>
        </authorList>
    </citation>
    <scope>NUCLEOTIDE SEQUENCE [LARGE SCALE GENOMIC DNA]</scope>
    <source>
        <strain evidence="3 4">DSM 44889</strain>
    </source>
</reference>
<comment type="similarity">
    <text evidence="1">Belongs to the AB hydrolase superfamily.</text>
</comment>
<dbReference type="Pfam" id="PF00561">
    <property type="entry name" value="Abhydrolase_1"/>
    <property type="match status" value="1"/>
</dbReference>
<accession>A0A316AZV4</accession>
<keyword evidence="4" id="KW-1185">Reference proteome</keyword>
<protein>
    <submittedName>
        <fullName evidence="3">Sigma-B regulation protein RsbQ</fullName>
    </submittedName>
</protein>
<dbReference type="AlphaFoldDB" id="A0A316AZV4"/>
<dbReference type="PRINTS" id="PR00111">
    <property type="entry name" value="ABHYDROLASE"/>
</dbReference>
<dbReference type="Proteomes" id="UP000245469">
    <property type="component" value="Unassembled WGS sequence"/>
</dbReference>
<sequence>MSALPSTPLRDGLVRSTLPQRDRSVPAAADVLAPHRVTEHGDPRGPVLLLAHGFGGGQAAWSRLLPHFPDHRVITFDHLGSGSTDVSQFDHERHATLTGYAEDVLDVCAALGPVDVTFVGHSVSSMIGLLAAVAEPERFASLVLVAPSPRYVDDPATDYVGGFSQEDVTELLASLDSNYYAWSAAMAPVVMGTPQSPELGGELTESFLGTHPDAARTFAGAIFLSDSRAVLPHVSAPVLVLQCRHDALAPEAVGEATADALPAGELVRLEATGHCPHISAPAETSAAIYRFLGALEARRAGGGSAFPPGRTGG</sequence>
<comment type="caution">
    <text evidence="3">The sequence shown here is derived from an EMBL/GenBank/DDBJ whole genome shotgun (WGS) entry which is preliminary data.</text>
</comment>
<evidence type="ECO:0000256" key="1">
    <source>
        <dbReference type="ARBA" id="ARBA00008645"/>
    </source>
</evidence>
<evidence type="ECO:0000313" key="3">
    <source>
        <dbReference type="EMBL" id="PWJ55777.1"/>
    </source>
</evidence>
<dbReference type="Gene3D" id="3.40.50.1820">
    <property type="entry name" value="alpha/beta hydrolase"/>
    <property type="match status" value="1"/>
</dbReference>
<feature type="domain" description="AB hydrolase-1" evidence="2">
    <location>
        <begin position="46"/>
        <end position="280"/>
    </location>
</feature>
<evidence type="ECO:0000259" key="2">
    <source>
        <dbReference type="Pfam" id="PF00561"/>
    </source>
</evidence>
<dbReference type="SUPFAM" id="SSF53474">
    <property type="entry name" value="alpha/beta-Hydrolases"/>
    <property type="match status" value="1"/>
</dbReference>
<evidence type="ECO:0000313" key="4">
    <source>
        <dbReference type="Proteomes" id="UP000245469"/>
    </source>
</evidence>
<dbReference type="PANTHER" id="PTHR43039">
    <property type="entry name" value="ESTERASE-RELATED"/>
    <property type="match status" value="1"/>
</dbReference>